<keyword evidence="1" id="KW-0966">Cell projection</keyword>
<dbReference type="RefSeq" id="WP_184618425.1">
    <property type="nucleotide sequence ID" value="NZ_JACHEX010000001.1"/>
</dbReference>
<dbReference type="InterPro" id="IPR035924">
    <property type="entry name" value="FlaG-like_sf"/>
</dbReference>
<proteinExistence type="predicted"/>
<dbReference type="EMBL" id="JACHEX010000001">
    <property type="protein sequence ID" value="MBB6061646.1"/>
    <property type="molecule type" value="Genomic_DNA"/>
</dbReference>
<dbReference type="InterPro" id="IPR005186">
    <property type="entry name" value="FlaG"/>
</dbReference>
<gene>
    <name evidence="1" type="ORF">HNP65_000068</name>
</gene>
<dbReference type="Proteomes" id="UP000555828">
    <property type="component" value="Unassembled WGS sequence"/>
</dbReference>
<sequence length="112" mass="12848">MDGIKGVGNRRVDDQIIYNDRNVKVSDNVQHRNKEKVDPEFAANIFKENLEKLKVIFNAEAEFKIDQETGMIIVKIKEKDTGEIIRQIPPEVALKLAKNIEELLGMVFDEHA</sequence>
<comment type="caution">
    <text evidence="1">The sequence shown here is derived from an EMBL/GenBank/DDBJ whole genome shotgun (WGS) entry which is preliminary data.</text>
</comment>
<evidence type="ECO:0000313" key="2">
    <source>
        <dbReference type="Proteomes" id="UP000555828"/>
    </source>
</evidence>
<dbReference type="AlphaFoldDB" id="A0A841GDI2"/>
<dbReference type="Pfam" id="PF03646">
    <property type="entry name" value="FlaG"/>
    <property type="match status" value="1"/>
</dbReference>
<dbReference type="Gene3D" id="3.30.160.170">
    <property type="entry name" value="FlaG-like"/>
    <property type="match status" value="1"/>
</dbReference>
<dbReference type="PANTHER" id="PTHR37166:SF1">
    <property type="entry name" value="PROTEIN FLAG"/>
    <property type="match status" value="1"/>
</dbReference>
<protein>
    <submittedName>
        <fullName evidence="1">Flagellar protein FlaG</fullName>
    </submittedName>
</protein>
<evidence type="ECO:0000313" key="1">
    <source>
        <dbReference type="EMBL" id="MBB6061646.1"/>
    </source>
</evidence>
<name>A0A841GDI2_9BACT</name>
<dbReference type="PANTHER" id="PTHR37166">
    <property type="entry name" value="PROTEIN FLAG"/>
    <property type="match status" value="1"/>
</dbReference>
<keyword evidence="1" id="KW-0282">Flagellum</keyword>
<dbReference type="SUPFAM" id="SSF160214">
    <property type="entry name" value="FlaG-like"/>
    <property type="match status" value="1"/>
</dbReference>
<reference evidence="1 2" key="1">
    <citation type="submission" date="2020-08" db="EMBL/GenBank/DDBJ databases">
        <title>Genomic Encyclopedia of Type Strains, Phase IV (KMG-IV): sequencing the most valuable type-strain genomes for metagenomic binning, comparative biology and taxonomic classification.</title>
        <authorList>
            <person name="Goeker M."/>
        </authorList>
    </citation>
    <scope>NUCLEOTIDE SEQUENCE [LARGE SCALE GENOMIC DNA]</scope>
    <source>
        <strain evidence="1 2">DSM 13481</strain>
    </source>
</reference>
<keyword evidence="1" id="KW-0969">Cilium</keyword>
<organism evidence="1 2">
    <name type="scientific">Thermosipho japonicus</name>
    <dbReference type="NCBI Taxonomy" id="90323"/>
    <lineage>
        <taxon>Bacteria</taxon>
        <taxon>Thermotogati</taxon>
        <taxon>Thermotogota</taxon>
        <taxon>Thermotogae</taxon>
        <taxon>Thermotogales</taxon>
        <taxon>Fervidobacteriaceae</taxon>
        <taxon>Thermosipho</taxon>
    </lineage>
</organism>
<accession>A0A841GDI2</accession>
<keyword evidence="2" id="KW-1185">Reference proteome</keyword>